<name>A0A1D7TWL5_9HYPH</name>
<dbReference type="RefSeq" id="WP_069688709.1">
    <property type="nucleotide sequence ID" value="NZ_CP017147.1"/>
</dbReference>
<proteinExistence type="predicted"/>
<dbReference type="EMBL" id="CP017147">
    <property type="protein sequence ID" value="AOO79486.1"/>
    <property type="molecule type" value="Genomic_DNA"/>
</dbReference>
<organism evidence="2 3">
    <name type="scientific">Bosea vaviloviae</name>
    <dbReference type="NCBI Taxonomy" id="1526658"/>
    <lineage>
        <taxon>Bacteria</taxon>
        <taxon>Pseudomonadati</taxon>
        <taxon>Pseudomonadota</taxon>
        <taxon>Alphaproteobacteria</taxon>
        <taxon>Hyphomicrobiales</taxon>
        <taxon>Boseaceae</taxon>
        <taxon>Bosea</taxon>
    </lineage>
</organism>
<dbReference type="KEGG" id="bvv:BHK69_02355"/>
<protein>
    <recommendedName>
        <fullName evidence="4">TNase-like domain-containing protein</fullName>
    </recommendedName>
</protein>
<dbReference type="Proteomes" id="UP000094969">
    <property type="component" value="Chromosome"/>
</dbReference>
<evidence type="ECO:0000313" key="3">
    <source>
        <dbReference type="Proteomes" id="UP000094969"/>
    </source>
</evidence>
<keyword evidence="3" id="KW-1185">Reference proteome</keyword>
<evidence type="ECO:0000313" key="2">
    <source>
        <dbReference type="EMBL" id="AOO79486.1"/>
    </source>
</evidence>
<dbReference type="OrthoDB" id="7618306at2"/>
<dbReference type="STRING" id="1526658.BHK69_02355"/>
<feature type="chain" id="PRO_5009099750" description="TNase-like domain-containing protein" evidence="1">
    <location>
        <begin position="21"/>
        <end position="260"/>
    </location>
</feature>
<accession>A0A1D7TWL5</accession>
<gene>
    <name evidence="2" type="ORF">BHK69_02355</name>
</gene>
<sequence>MPVKPLLVVFVVVAAPFSAARGAGPCTELPADAPVVRLAGVDAAGDPVLADGRSLRLVGIAPRQNAAEAARFASEIGQWRDRELKLVILAGSDRWGRLPARLFAPAEAPGSEPANLAAALLRSGAGQRLPEAAFPDCGATLAARPSAARNQAQTEPNPVGDAIDGHDIAALKAQAGRFVAVEGRVASVGERAQRTYLNFSRRRTEAGAIMLSRTIWRELQASGWTASGLTGKRVRARGVLSGQDGTLLEAASAAALELID</sequence>
<keyword evidence="1" id="KW-0732">Signal</keyword>
<feature type="signal peptide" evidence="1">
    <location>
        <begin position="1"/>
        <end position="20"/>
    </location>
</feature>
<evidence type="ECO:0000256" key="1">
    <source>
        <dbReference type="SAM" id="SignalP"/>
    </source>
</evidence>
<reference evidence="2 3" key="1">
    <citation type="journal article" date="2015" name="Antonie Van Leeuwenhoek">
        <title>Bosea vaviloviae sp. nov., a new species of slow-growing rhizobia isolated from nodules of the relict species Vavilovia formosa (Stev.) Fed.</title>
        <authorList>
            <person name="Safronova V.I."/>
            <person name="Kuznetsova I.G."/>
            <person name="Sazanova A.L."/>
            <person name="Kimeklis A.K."/>
            <person name="Belimov A.A."/>
            <person name="Andronov E.E."/>
            <person name="Pinaev A.G."/>
            <person name="Chizhevskaya E.P."/>
            <person name="Pukhaev A.R."/>
            <person name="Popov K.P."/>
            <person name="Willems A."/>
            <person name="Tikhonovich I.A."/>
        </authorList>
    </citation>
    <scope>NUCLEOTIDE SEQUENCE [LARGE SCALE GENOMIC DNA]</scope>
    <source>
        <strain evidence="2 3">Vaf18</strain>
    </source>
</reference>
<dbReference type="AlphaFoldDB" id="A0A1D7TWL5"/>
<evidence type="ECO:0008006" key="4">
    <source>
        <dbReference type="Google" id="ProtNLM"/>
    </source>
</evidence>